<dbReference type="GeneID" id="99246889"/>
<evidence type="ECO:0008006" key="4">
    <source>
        <dbReference type="Google" id="ProtNLM"/>
    </source>
</evidence>
<sequence>MRRLVPLLVACSLLLAGCSGVAPEASPTATETTDATTTTAPTAEPTATTAAPEPVGVEYVVRAGTIPDDVESVTATLQVVFVERSADVGPCWRETFAGPYKPTVTPIAPPEGECHRSATVTVDLTELDGDRSLARITAPGRFDAGHALVVTNVTATYGNGTAVEGVRVDERAAVVAGEPAGPYRVTLSLESYRDEDRPYDFWFVGEGPESG</sequence>
<proteinExistence type="predicted"/>
<gene>
    <name evidence="2" type="ORF">EI982_12625</name>
</gene>
<dbReference type="RefSeq" id="WP_157690034.1">
    <property type="nucleotide sequence ID" value="NZ_CP034345.1"/>
</dbReference>
<protein>
    <recommendedName>
        <fullName evidence="4">Lipoprotein</fullName>
    </recommendedName>
</protein>
<dbReference type="PROSITE" id="PS51257">
    <property type="entry name" value="PROKAR_LIPOPROTEIN"/>
    <property type="match status" value="1"/>
</dbReference>
<evidence type="ECO:0000313" key="2">
    <source>
        <dbReference type="EMBL" id="QGX95576.1"/>
    </source>
</evidence>
<name>A0A6B9F523_9EURY</name>
<evidence type="ECO:0000313" key="3">
    <source>
        <dbReference type="Proteomes" id="UP000428325"/>
    </source>
</evidence>
<accession>A0A6B9F523</accession>
<evidence type="ECO:0000256" key="1">
    <source>
        <dbReference type="SAM" id="MobiDB-lite"/>
    </source>
</evidence>
<dbReference type="EMBL" id="CP034345">
    <property type="protein sequence ID" value="QGX95576.1"/>
    <property type="molecule type" value="Genomic_DNA"/>
</dbReference>
<feature type="region of interest" description="Disordered" evidence="1">
    <location>
        <begin position="22"/>
        <end position="51"/>
    </location>
</feature>
<dbReference type="OrthoDB" id="305715at2157"/>
<reference evidence="2 3" key="1">
    <citation type="submission" date="2018-12" db="EMBL/GenBank/DDBJ databases">
        <title>Complete genome sequence of Haloplanus rallus MBLA0036.</title>
        <authorList>
            <person name="Nam Y.-d."/>
            <person name="Kang J."/>
            <person name="Chung W.-H."/>
            <person name="Park Y.S."/>
        </authorList>
    </citation>
    <scope>NUCLEOTIDE SEQUENCE [LARGE SCALE GENOMIC DNA]</scope>
    <source>
        <strain evidence="2 3">MBLA0036</strain>
    </source>
</reference>
<dbReference type="KEGG" id="hra:EI982_12625"/>
<dbReference type="AlphaFoldDB" id="A0A6B9F523"/>
<organism evidence="2 3">
    <name type="scientific">Haloplanus rallus</name>
    <dbReference type="NCBI Taxonomy" id="1816183"/>
    <lineage>
        <taxon>Archaea</taxon>
        <taxon>Methanobacteriati</taxon>
        <taxon>Methanobacteriota</taxon>
        <taxon>Stenosarchaea group</taxon>
        <taxon>Halobacteria</taxon>
        <taxon>Halobacteriales</taxon>
        <taxon>Haloferacaceae</taxon>
        <taxon>Haloplanus</taxon>
    </lineage>
</organism>
<keyword evidence="3" id="KW-1185">Reference proteome</keyword>
<dbReference type="Proteomes" id="UP000428325">
    <property type="component" value="Chromosome"/>
</dbReference>